<protein>
    <submittedName>
        <fullName evidence="9">TolC family protein</fullName>
    </submittedName>
</protein>
<feature type="signal peptide" evidence="8">
    <location>
        <begin position="1"/>
        <end position="23"/>
    </location>
</feature>
<keyword evidence="8" id="KW-0732">Signal</keyword>
<dbReference type="PANTHER" id="PTHR30026">
    <property type="entry name" value="OUTER MEMBRANE PROTEIN TOLC"/>
    <property type="match status" value="1"/>
</dbReference>
<evidence type="ECO:0000256" key="6">
    <source>
        <dbReference type="ARBA" id="ARBA00023136"/>
    </source>
</evidence>
<organism evidence="9 10">
    <name type="scientific">Chitinophaga agrisoli</name>
    <dbReference type="NCBI Taxonomy" id="2607653"/>
    <lineage>
        <taxon>Bacteria</taxon>
        <taxon>Pseudomonadati</taxon>
        <taxon>Bacteroidota</taxon>
        <taxon>Chitinophagia</taxon>
        <taxon>Chitinophagales</taxon>
        <taxon>Chitinophagaceae</taxon>
        <taxon>Chitinophaga</taxon>
    </lineage>
</organism>
<evidence type="ECO:0000256" key="2">
    <source>
        <dbReference type="ARBA" id="ARBA00007613"/>
    </source>
</evidence>
<comment type="subcellular location">
    <subcellularLocation>
        <location evidence="1">Cell outer membrane</location>
    </subcellularLocation>
</comment>
<keyword evidence="5" id="KW-0812">Transmembrane</keyword>
<sequence>MNIRKKVYLYCVAAVGLGTPAWAQSHVLTLAEALQMGLNNYQSIKARENYAKAAEANISVTKKEYLPNLNLDAQNTYGTINGQNGPLWGINGLTTSASGPPLPSQNWNAAFGSVYLANISWDLVTFGRKQAKVDLAKQQYATNTADLEQEKFEHQTRIAGAYLNLLAAQRLSHSMQSNLERAEDLQRLIVSRALNGLNAGVDSSIANAEVSKARLSLIDAENYEAAQHNKLAEVLDVPPQQFTLDTFFVTRIPPELMQPSPATDSVLKQQPLLQFYNSRILLSESNRRFISRNVMPRLSVMGVLQTRGSGFNPDYGLNTADKAHFNGGWWDGAKPTRTNYLFGLNLTWTVTDLVRTRAQVAREDYNTAGLKNEYNLVHSRLTHQLQLAQVQLTNAMRKYNEAPLGVKAASDAFLQKSTLYENGLSNIADLAQALYNINRAETDRDLAYNGVWQALLLKAAVAGDLNIFLNQL</sequence>
<dbReference type="SUPFAM" id="SSF56954">
    <property type="entry name" value="Outer membrane efflux proteins (OEP)"/>
    <property type="match status" value="1"/>
</dbReference>
<dbReference type="GO" id="GO:1990281">
    <property type="term" value="C:efflux pump complex"/>
    <property type="evidence" value="ECO:0007669"/>
    <property type="project" value="TreeGrafter"/>
</dbReference>
<feature type="chain" id="PRO_5022798202" evidence="8">
    <location>
        <begin position="24"/>
        <end position="472"/>
    </location>
</feature>
<dbReference type="Gene3D" id="1.20.1600.10">
    <property type="entry name" value="Outer membrane efflux proteins (OEP)"/>
    <property type="match status" value="1"/>
</dbReference>
<evidence type="ECO:0000256" key="7">
    <source>
        <dbReference type="ARBA" id="ARBA00023237"/>
    </source>
</evidence>
<evidence type="ECO:0000256" key="5">
    <source>
        <dbReference type="ARBA" id="ARBA00022692"/>
    </source>
</evidence>
<evidence type="ECO:0000313" key="9">
    <source>
        <dbReference type="EMBL" id="KAA2245169.1"/>
    </source>
</evidence>
<keyword evidence="10" id="KW-1185">Reference proteome</keyword>
<dbReference type="PANTHER" id="PTHR30026:SF20">
    <property type="entry name" value="OUTER MEMBRANE PROTEIN TOLC"/>
    <property type="match status" value="1"/>
</dbReference>
<comment type="similarity">
    <text evidence="2">Belongs to the outer membrane factor (OMF) (TC 1.B.17) family.</text>
</comment>
<gene>
    <name evidence="9" type="ORF">F0L74_04190</name>
</gene>
<dbReference type="GO" id="GO:0015288">
    <property type="term" value="F:porin activity"/>
    <property type="evidence" value="ECO:0007669"/>
    <property type="project" value="TreeGrafter"/>
</dbReference>
<evidence type="ECO:0000256" key="1">
    <source>
        <dbReference type="ARBA" id="ARBA00004442"/>
    </source>
</evidence>
<dbReference type="GO" id="GO:0015562">
    <property type="term" value="F:efflux transmembrane transporter activity"/>
    <property type="evidence" value="ECO:0007669"/>
    <property type="project" value="InterPro"/>
</dbReference>
<dbReference type="Proteomes" id="UP000324611">
    <property type="component" value="Unassembled WGS sequence"/>
</dbReference>
<dbReference type="Pfam" id="PF02321">
    <property type="entry name" value="OEP"/>
    <property type="match status" value="1"/>
</dbReference>
<keyword evidence="7" id="KW-0998">Cell outer membrane</keyword>
<keyword evidence="3" id="KW-0813">Transport</keyword>
<dbReference type="GO" id="GO:0009279">
    <property type="term" value="C:cell outer membrane"/>
    <property type="evidence" value="ECO:0007669"/>
    <property type="project" value="UniProtKB-SubCell"/>
</dbReference>
<comment type="caution">
    <text evidence="9">The sequence shown here is derived from an EMBL/GenBank/DDBJ whole genome shotgun (WGS) entry which is preliminary data.</text>
</comment>
<name>A0A5B2W4N0_9BACT</name>
<dbReference type="InterPro" id="IPR003423">
    <property type="entry name" value="OMP_efflux"/>
</dbReference>
<evidence type="ECO:0000256" key="4">
    <source>
        <dbReference type="ARBA" id="ARBA00022452"/>
    </source>
</evidence>
<dbReference type="AlphaFoldDB" id="A0A5B2W4N0"/>
<evidence type="ECO:0000313" key="10">
    <source>
        <dbReference type="Proteomes" id="UP000324611"/>
    </source>
</evidence>
<reference evidence="9 10" key="1">
    <citation type="submission" date="2019-09" db="EMBL/GenBank/DDBJ databases">
        <title>Chitinophaga ginsengihumi sp. nov., isolated from soil of ginseng rhizosphere.</title>
        <authorList>
            <person name="Lee J."/>
        </authorList>
    </citation>
    <scope>NUCLEOTIDE SEQUENCE [LARGE SCALE GENOMIC DNA]</scope>
    <source>
        <strain evidence="9 10">BN140078</strain>
    </source>
</reference>
<keyword evidence="6" id="KW-0472">Membrane</keyword>
<reference evidence="9 10" key="2">
    <citation type="submission" date="2019-09" db="EMBL/GenBank/DDBJ databases">
        <authorList>
            <person name="Jin C."/>
        </authorList>
    </citation>
    <scope>NUCLEOTIDE SEQUENCE [LARGE SCALE GENOMIC DNA]</scope>
    <source>
        <strain evidence="9 10">BN140078</strain>
    </source>
</reference>
<proteinExistence type="inferred from homology"/>
<dbReference type="EMBL" id="VUOC01000001">
    <property type="protein sequence ID" value="KAA2245169.1"/>
    <property type="molecule type" value="Genomic_DNA"/>
</dbReference>
<accession>A0A5B2W4N0</accession>
<evidence type="ECO:0000256" key="3">
    <source>
        <dbReference type="ARBA" id="ARBA00022448"/>
    </source>
</evidence>
<keyword evidence="4" id="KW-1134">Transmembrane beta strand</keyword>
<dbReference type="InterPro" id="IPR051906">
    <property type="entry name" value="TolC-like"/>
</dbReference>
<evidence type="ECO:0000256" key="8">
    <source>
        <dbReference type="SAM" id="SignalP"/>
    </source>
</evidence>